<proteinExistence type="predicted"/>
<comment type="caution">
    <text evidence="1">The sequence shown here is derived from an EMBL/GenBank/DDBJ whole genome shotgun (WGS) entry which is preliminary data.</text>
</comment>
<dbReference type="AlphaFoldDB" id="A0A6L2NTL2"/>
<gene>
    <name evidence="1" type="ORF">Tci_060360</name>
</gene>
<name>A0A6L2NTL2_TANCI</name>
<evidence type="ECO:0000313" key="1">
    <source>
        <dbReference type="EMBL" id="GEU88382.1"/>
    </source>
</evidence>
<protein>
    <submittedName>
        <fullName evidence="1">Uncharacterized protein</fullName>
    </submittedName>
</protein>
<reference evidence="1" key="1">
    <citation type="journal article" date="2019" name="Sci. Rep.">
        <title>Draft genome of Tanacetum cinerariifolium, the natural source of mosquito coil.</title>
        <authorList>
            <person name="Yamashiro T."/>
            <person name="Shiraishi A."/>
            <person name="Satake H."/>
            <person name="Nakayama K."/>
        </authorList>
    </citation>
    <scope>NUCLEOTIDE SEQUENCE</scope>
</reference>
<dbReference type="EMBL" id="BKCJ010009738">
    <property type="protein sequence ID" value="GEU88382.1"/>
    <property type="molecule type" value="Genomic_DNA"/>
</dbReference>
<organism evidence="1">
    <name type="scientific">Tanacetum cinerariifolium</name>
    <name type="common">Dalmatian daisy</name>
    <name type="synonym">Chrysanthemum cinerariifolium</name>
    <dbReference type="NCBI Taxonomy" id="118510"/>
    <lineage>
        <taxon>Eukaryota</taxon>
        <taxon>Viridiplantae</taxon>
        <taxon>Streptophyta</taxon>
        <taxon>Embryophyta</taxon>
        <taxon>Tracheophyta</taxon>
        <taxon>Spermatophyta</taxon>
        <taxon>Magnoliopsida</taxon>
        <taxon>eudicotyledons</taxon>
        <taxon>Gunneridae</taxon>
        <taxon>Pentapetalae</taxon>
        <taxon>asterids</taxon>
        <taxon>campanulids</taxon>
        <taxon>Asterales</taxon>
        <taxon>Asteraceae</taxon>
        <taxon>Asteroideae</taxon>
        <taxon>Anthemideae</taxon>
        <taxon>Anthemidinae</taxon>
        <taxon>Tanacetum</taxon>
    </lineage>
</organism>
<accession>A0A6L2NTL2</accession>
<sequence length="262" mass="30557">MSTPIDFSVYVMNNLEIDNLTQEILVGPTFNLFNGTCKSLVELEYNFEEYYKVVTDRIDWNNPEGHEYPFDLSKTLSLIKAQGRQFVLANYFFNNDLEYLKGGSLSRKYTTSTTKTKAAKYDKIEGIKDMVLMLWSPVKKKLSNLERDVIFYFGVALRMFTKHIVILKRMEDLQLGVESYQKKLNITKPDIYRSDIFNLTPYTAYNNPQGIIYLDNLKRNKLMRSDELYKFCDGTLTSVRLCFMILLTTRGWSICQRDDGAT</sequence>